<evidence type="ECO:0000313" key="3">
    <source>
        <dbReference type="EMBL" id="MCZ0667941.1"/>
    </source>
</evidence>
<accession>A0A6N3D476</accession>
<proteinExistence type="predicted"/>
<evidence type="ECO:0000313" key="2">
    <source>
        <dbReference type="EMBL" id="MCB5495414.1"/>
    </source>
</evidence>
<organism evidence="5">
    <name type="scientific">Mediterraneibacter gnavus</name>
    <name type="common">Ruminococcus gnavus</name>
    <dbReference type="NCBI Taxonomy" id="33038"/>
    <lineage>
        <taxon>Bacteria</taxon>
        <taxon>Bacillati</taxon>
        <taxon>Bacillota</taxon>
        <taxon>Clostridia</taxon>
        <taxon>Lachnospirales</taxon>
        <taxon>Lachnospiraceae</taxon>
        <taxon>Mediterraneibacter</taxon>
    </lineage>
</organism>
<dbReference type="SUPFAM" id="SSF159006">
    <property type="entry name" value="YopX-like"/>
    <property type="match status" value="1"/>
</dbReference>
<evidence type="ECO:0000259" key="1">
    <source>
        <dbReference type="Pfam" id="PF09643"/>
    </source>
</evidence>
<dbReference type="RefSeq" id="WP_156734184.1">
    <property type="nucleotide sequence ID" value="NZ_CACRUU010000075.1"/>
</dbReference>
<sequence>MNRDLFKAKRKSWKELPKEEWWVEGYLFDDGMPEPKHYFIGGIIVKPYEGTACDKWNVVGIDFYEIDINTLCQYTGLTDKNGKKIWENDLLGHKLNRVEFLNGTYCINGDRSLFFEANTNEVIGNIFDNQEMLEVE</sequence>
<dbReference type="Pfam" id="PF09643">
    <property type="entry name" value="YopX"/>
    <property type="match status" value="1"/>
</dbReference>
<evidence type="ECO:0000313" key="5">
    <source>
        <dbReference type="EMBL" id="VYU23966.1"/>
    </source>
</evidence>
<dbReference type="Proteomes" id="UP001297422">
    <property type="component" value="Unassembled WGS sequence"/>
</dbReference>
<protein>
    <submittedName>
        <fullName evidence="2">YopX family protein</fullName>
    </submittedName>
    <submittedName>
        <fullName evidence="5">YopX protein</fullName>
    </submittedName>
</protein>
<reference evidence="3" key="3">
    <citation type="submission" date="2022-11" db="EMBL/GenBank/DDBJ databases">
        <title>Temperate bacteriophages infecting mucin-degrading bacterium Ruminococcus gnavus from the human gut.</title>
        <authorList>
            <person name="Buttimer C."/>
        </authorList>
    </citation>
    <scope>NUCLEOTIDE SEQUENCE</scope>
    <source>
        <strain evidence="3">CCUG 49994</strain>
    </source>
</reference>
<evidence type="ECO:0000313" key="4">
    <source>
        <dbReference type="EMBL" id="MDB8739650.1"/>
    </source>
</evidence>
<dbReference type="Gene3D" id="2.30.30.290">
    <property type="entry name" value="YopX-like domains"/>
    <property type="match status" value="1"/>
</dbReference>
<feature type="domain" description="YopX protein" evidence="1">
    <location>
        <begin position="66"/>
        <end position="134"/>
    </location>
</feature>
<dbReference type="EMBL" id="JAPRAY010000013">
    <property type="protein sequence ID" value="MCZ0667941.1"/>
    <property type="molecule type" value="Genomic_DNA"/>
</dbReference>
<dbReference type="InterPro" id="IPR019096">
    <property type="entry name" value="YopX_protein"/>
</dbReference>
<reference evidence="2" key="2">
    <citation type="submission" date="2021-10" db="EMBL/GenBank/DDBJ databases">
        <title>Collection of gut derived symbiotic bacterial strains cultured from healthy donors.</title>
        <authorList>
            <person name="Lin H."/>
            <person name="Littmann E."/>
            <person name="Claire K."/>
            <person name="Pamer E."/>
        </authorList>
    </citation>
    <scope>NUCLEOTIDE SEQUENCE</scope>
    <source>
        <strain evidence="2">MSK.23.4</strain>
    </source>
</reference>
<dbReference type="InterPro" id="IPR023385">
    <property type="entry name" value="YopX-like_C"/>
</dbReference>
<reference evidence="4" key="4">
    <citation type="submission" date="2023-01" db="EMBL/GenBank/DDBJ databases">
        <title>Human gut microbiome strain richness.</title>
        <authorList>
            <person name="Chen-Liaw A."/>
        </authorList>
    </citation>
    <scope>NUCLEOTIDE SEQUENCE</scope>
    <source>
        <strain evidence="4">1001217st1_A9_1001217B_191108</strain>
    </source>
</reference>
<dbReference type="AlphaFoldDB" id="A0A6N3D476"/>
<dbReference type="Proteomes" id="UP001079535">
    <property type="component" value="Unassembled WGS sequence"/>
</dbReference>
<dbReference type="EMBL" id="CACRUU010000075">
    <property type="protein sequence ID" value="VYU23966.1"/>
    <property type="molecule type" value="Genomic_DNA"/>
</dbReference>
<reference evidence="5" key="1">
    <citation type="submission" date="2019-11" db="EMBL/GenBank/DDBJ databases">
        <authorList>
            <person name="Feng L."/>
        </authorList>
    </citation>
    <scope>NUCLEOTIDE SEQUENCE</scope>
    <source>
        <strain evidence="5">RgnavusLFYP36</strain>
    </source>
</reference>
<dbReference type="EMBL" id="JAQMLR010000014">
    <property type="protein sequence ID" value="MDB8739650.1"/>
    <property type="molecule type" value="Genomic_DNA"/>
</dbReference>
<dbReference type="EMBL" id="JAJBNC010000040">
    <property type="protein sequence ID" value="MCB5495414.1"/>
    <property type="molecule type" value="Genomic_DNA"/>
</dbReference>
<dbReference type="Proteomes" id="UP001211731">
    <property type="component" value="Unassembled WGS sequence"/>
</dbReference>
<gene>
    <name evidence="2" type="ORF">LIQ10_17015</name>
    <name evidence="3" type="ORF">OZZ17_10345</name>
    <name evidence="4" type="ORF">PNU63_12855</name>
    <name evidence="5" type="ORF">RGLFYP36_00934</name>
</gene>
<name>A0A6N3D476_MEDGN</name>